<keyword evidence="6" id="KW-0547">Nucleotide-binding</keyword>
<keyword evidence="13" id="KW-0469">Meiosis</keyword>
<evidence type="ECO:0000259" key="16">
    <source>
        <dbReference type="PROSITE" id="PS51194"/>
    </source>
</evidence>
<evidence type="ECO:0000313" key="17">
    <source>
        <dbReference type="EMBL" id="CAB3266885.1"/>
    </source>
</evidence>
<evidence type="ECO:0000256" key="8">
    <source>
        <dbReference type="ARBA" id="ARBA00022801"/>
    </source>
</evidence>
<evidence type="ECO:0000256" key="6">
    <source>
        <dbReference type="ARBA" id="ARBA00022741"/>
    </source>
</evidence>
<keyword evidence="7" id="KW-0221">Differentiation</keyword>
<keyword evidence="8" id="KW-0378">Hydrolase</keyword>
<dbReference type="FunFam" id="1.20.120.1080:FF:000081">
    <property type="entry name" value="Tudor domain containing 9"/>
    <property type="match status" value="1"/>
</dbReference>
<dbReference type="SMART" id="SM00333">
    <property type="entry name" value="TUDOR"/>
    <property type="match status" value="1"/>
</dbReference>
<dbReference type="InterPro" id="IPR014001">
    <property type="entry name" value="Helicase_ATP-bd"/>
</dbReference>
<dbReference type="SUPFAM" id="SSF63748">
    <property type="entry name" value="Tudor/PWWP/MBT"/>
    <property type="match status" value="1"/>
</dbReference>
<dbReference type="InterPro" id="IPR002999">
    <property type="entry name" value="Tudor"/>
</dbReference>
<name>A0A6F9DVI1_9ASCI</name>
<dbReference type="Gene3D" id="1.20.120.1080">
    <property type="match status" value="1"/>
</dbReference>
<evidence type="ECO:0000256" key="13">
    <source>
        <dbReference type="ARBA" id="ARBA00023254"/>
    </source>
</evidence>
<evidence type="ECO:0000256" key="9">
    <source>
        <dbReference type="ARBA" id="ARBA00022806"/>
    </source>
</evidence>
<dbReference type="Pfam" id="PF21010">
    <property type="entry name" value="HA2_C"/>
    <property type="match status" value="1"/>
</dbReference>
<evidence type="ECO:0000256" key="10">
    <source>
        <dbReference type="ARBA" id="ARBA00022840"/>
    </source>
</evidence>
<feature type="domain" description="Helicase C-terminal" evidence="16">
    <location>
        <begin position="347"/>
        <end position="524"/>
    </location>
</feature>
<evidence type="ECO:0000256" key="3">
    <source>
        <dbReference type="ARBA" id="ARBA00012552"/>
    </source>
</evidence>
<dbReference type="SUPFAM" id="SSF52540">
    <property type="entry name" value="P-loop containing nucleoside triphosphate hydrolases"/>
    <property type="match status" value="1"/>
</dbReference>
<evidence type="ECO:0000256" key="11">
    <source>
        <dbReference type="ARBA" id="ARBA00022871"/>
    </source>
</evidence>
<dbReference type="Pfam" id="PF00270">
    <property type="entry name" value="DEAD"/>
    <property type="match status" value="1"/>
</dbReference>
<proteinExistence type="evidence at transcript level"/>
<sequence>MAHYHQLNPELTNDDINSWFSLARSADSIQSPVACVTYKGKCYNPHPNKDQQQEIRKFNHPMYEDNEESICDMVSATSIGGDMFQLDAESMPPPLMEKMKDEDNGCLEIYKHYNFSHKYNPDLPITSYHQTILETINGYSVTVLQGSTGSGKTTQVPQLILDAHAKMEKYCNIVITQPRKIAALSLAHRVCHERNWQIGQVVGYQVGLEKMTSQDTRLTFVTTGVLLHQLIKAKNLNKFTHIILDEVHERDQETDFAMLLVRKLLWLNSKSVKVILMSATLNSHQIAEYFGYHVNGNFSLAPTICIKGRLFNVLEHYAEDLTSLGSLPKLDVANPEISDEVYTLASRLILHLDVLETENQIDKKQRGSVLVFLPGIFQIREFENILECERLKRKLKIIPLHSSITSEEQAEVFITPQNGFRKVILSTNIAESSITVPDVVYVVDFCLTKCMVCDMDTNYQSLRVQWASKANAKQRAGRAGRVSCGQVYRLVSRFFWDTCIPEYGIPELQRCSLESAVLKVKILDLGAPKAILSLAMSPPDLQNIECTILLLKEIGALSTTTNLKRFDGDLTFVGQVLASLPIDMRLGKMLMLGLVFGCLENCLVIAASLSKQSFFATPYNKLLEAYRHQLMWSNGSFSDCIALLTAYREWETLTTSQQFRRKRDEKLWARKNFVQLRRLHEVHFLVEELRDRLKHFNIRSNDACYWDSEDSQQTQLILKVVMAGAFYPNYFVQSLPDEAQSIKEMSMLNPSTTVVVSGLPSGSGPLFKESLTEMTKDCGQQKALYYDGCKAFIEFIPDTVINTGNVISSVYMACKIRQIRRPLQLKQTIQDDSRSTSLMTESPFLCDTLVMPMFAAEVPQPGNMVYFNICITHINSAVRFWGYKCMRKNIETLHHISTLIEECSKVSTNCLKESSLVLAPYDDGLLEHYYRAIIVATDPVIKVWFVDYGNIETISSSAVLYKIPNELCKIGFQAIQFQLHGIEVKETSSERKAKQFFQGLIQASENKVKVKVYSVVSNVVHVDLFCNGTRHVNQLLVTQNFCKNAPEGKLSEINHLLWDQAVQHQSSSAFKKEINREWMEVDSSSSNRMKHSDKVTVQGPRTTFETSFFSITNIGRLRSVNIDRSGVNSVSIHQDPKNLNRCMLIAAQVGINQSGSTMLARNTTIMPPIKGLLPLLCLIFAPVVEFRVDANFTRYTGAICGLGSMTNRNGCFSILPDHDIEVMFDFNLSLQDIIDINGLRMMINIAVGGTESINSWSQKMVHRIQTNARQKLFSILTKPRTAADPTPSSRPYRWKIISEERTVPHQVSNKQADRKDLYRLHDAVAMQNVQNVYEIKDHP</sequence>
<dbReference type="Gene3D" id="3.40.50.300">
    <property type="entry name" value="P-loop containing nucleotide triphosphate hydrolases"/>
    <property type="match status" value="2"/>
</dbReference>
<dbReference type="SMART" id="SM00847">
    <property type="entry name" value="HA2"/>
    <property type="match status" value="1"/>
</dbReference>
<dbReference type="InterPro" id="IPR001650">
    <property type="entry name" value="Helicase_C-like"/>
</dbReference>
<evidence type="ECO:0000256" key="5">
    <source>
        <dbReference type="ARBA" id="ARBA00022490"/>
    </source>
</evidence>
<evidence type="ECO:0000256" key="1">
    <source>
        <dbReference type="ARBA" id="ARBA00004496"/>
    </source>
</evidence>
<keyword evidence="9 17" id="KW-0347">Helicase</keyword>
<dbReference type="PROSITE" id="PS51194">
    <property type="entry name" value="HELICASE_CTER"/>
    <property type="match status" value="1"/>
</dbReference>
<reference evidence="17" key="1">
    <citation type="submission" date="2020-04" db="EMBL/GenBank/DDBJ databases">
        <authorList>
            <person name="Neveu A P."/>
        </authorList>
    </citation>
    <scope>NUCLEOTIDE SEQUENCE</scope>
    <source>
        <tissue evidence="17">Whole embryo</tissue>
    </source>
</reference>
<dbReference type="GO" id="GO:0005737">
    <property type="term" value="C:cytoplasm"/>
    <property type="evidence" value="ECO:0007669"/>
    <property type="project" value="UniProtKB-SubCell"/>
</dbReference>
<dbReference type="SMART" id="SM00490">
    <property type="entry name" value="HELICc"/>
    <property type="match status" value="1"/>
</dbReference>
<dbReference type="GO" id="GO:0031047">
    <property type="term" value="P:regulatory ncRNA-mediated gene silencing"/>
    <property type="evidence" value="ECO:0007669"/>
    <property type="project" value="UniProtKB-KW"/>
</dbReference>
<gene>
    <name evidence="17" type="primary">Tdrd9</name>
</gene>
<dbReference type="InterPro" id="IPR007502">
    <property type="entry name" value="Helicase-assoc_dom"/>
</dbReference>
<dbReference type="SMART" id="SM00487">
    <property type="entry name" value="DEXDc"/>
    <property type="match status" value="1"/>
</dbReference>
<dbReference type="Pfam" id="PF00271">
    <property type="entry name" value="Helicase_C"/>
    <property type="match status" value="1"/>
</dbReference>
<dbReference type="GO" id="GO:0005524">
    <property type="term" value="F:ATP binding"/>
    <property type="evidence" value="ECO:0007669"/>
    <property type="project" value="UniProtKB-KW"/>
</dbReference>
<dbReference type="InterPro" id="IPR035437">
    <property type="entry name" value="SNase_OB-fold_sf"/>
</dbReference>
<evidence type="ECO:0000256" key="14">
    <source>
        <dbReference type="ARBA" id="ARBA00047984"/>
    </source>
</evidence>
<dbReference type="InterPro" id="IPR011545">
    <property type="entry name" value="DEAD/DEAH_box_helicase_dom"/>
</dbReference>
<dbReference type="Gene3D" id="2.40.50.90">
    <property type="match status" value="1"/>
</dbReference>
<evidence type="ECO:0000256" key="4">
    <source>
        <dbReference type="ARBA" id="ARBA00022473"/>
    </source>
</evidence>
<dbReference type="FunFam" id="3.40.50.300:FF:000946">
    <property type="entry name" value="putative ATP-dependent RNA helicase TDRD9"/>
    <property type="match status" value="1"/>
</dbReference>
<keyword evidence="5" id="KW-0963">Cytoplasm</keyword>
<evidence type="ECO:0000256" key="2">
    <source>
        <dbReference type="ARBA" id="ARBA00008792"/>
    </source>
</evidence>
<dbReference type="PROSITE" id="PS51192">
    <property type="entry name" value="HELICASE_ATP_BIND_1"/>
    <property type="match status" value="1"/>
</dbReference>
<evidence type="ECO:0000256" key="12">
    <source>
        <dbReference type="ARBA" id="ARBA00023158"/>
    </source>
</evidence>
<dbReference type="GO" id="GO:0007283">
    <property type="term" value="P:spermatogenesis"/>
    <property type="evidence" value="ECO:0007669"/>
    <property type="project" value="UniProtKB-KW"/>
</dbReference>
<keyword evidence="12" id="KW-0943">RNA-mediated gene silencing</keyword>
<dbReference type="Pfam" id="PF00567">
    <property type="entry name" value="TUDOR"/>
    <property type="match status" value="1"/>
</dbReference>
<keyword evidence="4" id="KW-0217">Developmental protein</keyword>
<keyword evidence="10" id="KW-0067">ATP-binding</keyword>
<comment type="catalytic activity">
    <reaction evidence="14">
        <text>ATP + H2O = ADP + phosphate + H(+)</text>
        <dbReference type="Rhea" id="RHEA:13065"/>
        <dbReference type="ChEBI" id="CHEBI:15377"/>
        <dbReference type="ChEBI" id="CHEBI:15378"/>
        <dbReference type="ChEBI" id="CHEBI:30616"/>
        <dbReference type="ChEBI" id="CHEBI:43474"/>
        <dbReference type="ChEBI" id="CHEBI:456216"/>
        <dbReference type="EC" id="3.6.4.13"/>
    </reaction>
</comment>
<feature type="domain" description="Helicase ATP-binding" evidence="15">
    <location>
        <begin position="133"/>
        <end position="299"/>
    </location>
</feature>
<dbReference type="GO" id="GO:0003723">
    <property type="term" value="F:RNA binding"/>
    <property type="evidence" value="ECO:0007669"/>
    <property type="project" value="TreeGrafter"/>
</dbReference>
<evidence type="ECO:0000259" key="15">
    <source>
        <dbReference type="PROSITE" id="PS51192"/>
    </source>
</evidence>
<dbReference type="Gene3D" id="2.30.30.140">
    <property type="match status" value="1"/>
</dbReference>
<dbReference type="InterPro" id="IPR027417">
    <property type="entry name" value="P-loop_NTPase"/>
</dbReference>
<protein>
    <recommendedName>
        <fullName evidence="3">RNA helicase</fullName>
        <ecNumber evidence="3">3.6.4.13</ecNumber>
    </recommendedName>
</protein>
<keyword evidence="11" id="KW-0744">Spermatogenesis</keyword>
<dbReference type="PANTHER" id="PTHR18934:SF113">
    <property type="entry name" value="ATP-DEPENDENT RNA HELICASE TDRD9"/>
    <property type="match status" value="1"/>
</dbReference>
<dbReference type="CDD" id="cd18791">
    <property type="entry name" value="SF2_C_RHA"/>
    <property type="match status" value="1"/>
</dbReference>
<dbReference type="GO" id="GO:0030154">
    <property type="term" value="P:cell differentiation"/>
    <property type="evidence" value="ECO:0007669"/>
    <property type="project" value="UniProtKB-KW"/>
</dbReference>
<evidence type="ECO:0000256" key="7">
    <source>
        <dbReference type="ARBA" id="ARBA00022782"/>
    </source>
</evidence>
<dbReference type="EMBL" id="LR791023">
    <property type="protein sequence ID" value="CAB3266885.1"/>
    <property type="molecule type" value="mRNA"/>
</dbReference>
<dbReference type="GO" id="GO:0003724">
    <property type="term" value="F:RNA helicase activity"/>
    <property type="evidence" value="ECO:0007669"/>
    <property type="project" value="UniProtKB-EC"/>
</dbReference>
<dbReference type="GO" id="GO:0051321">
    <property type="term" value="P:meiotic cell cycle"/>
    <property type="evidence" value="ECO:0007669"/>
    <property type="project" value="UniProtKB-KW"/>
</dbReference>
<organism evidence="17">
    <name type="scientific">Phallusia mammillata</name>
    <dbReference type="NCBI Taxonomy" id="59560"/>
    <lineage>
        <taxon>Eukaryota</taxon>
        <taxon>Metazoa</taxon>
        <taxon>Chordata</taxon>
        <taxon>Tunicata</taxon>
        <taxon>Ascidiacea</taxon>
        <taxon>Phlebobranchia</taxon>
        <taxon>Ascidiidae</taxon>
        <taxon>Phallusia</taxon>
    </lineage>
</organism>
<comment type="subcellular location">
    <subcellularLocation>
        <location evidence="1">Cytoplasm</location>
    </subcellularLocation>
</comment>
<dbReference type="PANTHER" id="PTHR18934">
    <property type="entry name" value="ATP-DEPENDENT RNA HELICASE"/>
    <property type="match status" value="1"/>
</dbReference>
<accession>A0A6F9DVI1</accession>
<dbReference type="EC" id="3.6.4.13" evidence="3"/>
<comment type="similarity">
    <text evidence="2">Belongs to the DEAD box helicase family. DEAH subfamily.</text>
</comment>
<dbReference type="GO" id="GO:0016787">
    <property type="term" value="F:hydrolase activity"/>
    <property type="evidence" value="ECO:0007669"/>
    <property type="project" value="UniProtKB-KW"/>
</dbReference>